<evidence type="ECO:0000313" key="2">
    <source>
        <dbReference type="Proteomes" id="UP001218188"/>
    </source>
</evidence>
<keyword evidence="2" id="KW-1185">Reference proteome</keyword>
<dbReference type="InterPro" id="IPR011009">
    <property type="entry name" value="Kinase-like_dom_sf"/>
</dbReference>
<name>A0AAD6S768_9AGAR</name>
<dbReference type="AlphaFoldDB" id="A0AAD6S768"/>
<proteinExistence type="predicted"/>
<sequence length="298" mass="32984">MFTTEYYRALCSHYRPLPGKSGFADEGVDINQVRSEHVPDNWLMDWSSENLWDKIRKTLLHCDQPTLYPTVICERLALSRGGSMEIDTYHDSHQYLCLRRSRSGSSRLGAVFTGNDPRLAPNSMHDRNLKTGEDEQPSLLPLEGWGKGEALCAVDSDVMTRTLASVIALGNAGLVLADRVIAGCVKDVNWIESLIIIKILAALEVLRENGLRPGNINSQNVLLNSDGVLKLSREPVSRVANINFGHRGNLPKSLCKPPVGLVPPIRSDVPRSLGDAAWLSPTARLSAKHVNVQLWLNY</sequence>
<dbReference type="Proteomes" id="UP001218188">
    <property type="component" value="Unassembled WGS sequence"/>
</dbReference>
<dbReference type="SUPFAM" id="SSF56112">
    <property type="entry name" value="Protein kinase-like (PK-like)"/>
    <property type="match status" value="1"/>
</dbReference>
<gene>
    <name evidence="1" type="ORF">C8F04DRAFT_1318319</name>
</gene>
<comment type="caution">
    <text evidence="1">The sequence shown here is derived from an EMBL/GenBank/DDBJ whole genome shotgun (WGS) entry which is preliminary data.</text>
</comment>
<evidence type="ECO:0000313" key="1">
    <source>
        <dbReference type="EMBL" id="KAJ7020382.1"/>
    </source>
</evidence>
<protein>
    <submittedName>
        <fullName evidence="1">Uncharacterized protein</fullName>
    </submittedName>
</protein>
<dbReference type="EMBL" id="JARJCM010000265">
    <property type="protein sequence ID" value="KAJ7020382.1"/>
    <property type="molecule type" value="Genomic_DNA"/>
</dbReference>
<reference evidence="1" key="1">
    <citation type="submission" date="2023-03" db="EMBL/GenBank/DDBJ databases">
        <title>Massive genome expansion in bonnet fungi (Mycena s.s.) driven by repeated elements and novel gene families across ecological guilds.</title>
        <authorList>
            <consortium name="Lawrence Berkeley National Laboratory"/>
            <person name="Harder C.B."/>
            <person name="Miyauchi S."/>
            <person name="Viragh M."/>
            <person name="Kuo A."/>
            <person name="Thoen E."/>
            <person name="Andreopoulos B."/>
            <person name="Lu D."/>
            <person name="Skrede I."/>
            <person name="Drula E."/>
            <person name="Henrissat B."/>
            <person name="Morin E."/>
            <person name="Kohler A."/>
            <person name="Barry K."/>
            <person name="LaButti K."/>
            <person name="Morin E."/>
            <person name="Salamov A."/>
            <person name="Lipzen A."/>
            <person name="Mereny Z."/>
            <person name="Hegedus B."/>
            <person name="Baldrian P."/>
            <person name="Stursova M."/>
            <person name="Weitz H."/>
            <person name="Taylor A."/>
            <person name="Grigoriev I.V."/>
            <person name="Nagy L.G."/>
            <person name="Martin F."/>
            <person name="Kauserud H."/>
        </authorList>
    </citation>
    <scope>NUCLEOTIDE SEQUENCE</scope>
    <source>
        <strain evidence="1">CBHHK200</strain>
    </source>
</reference>
<accession>A0AAD6S768</accession>
<organism evidence="1 2">
    <name type="scientific">Mycena alexandri</name>
    <dbReference type="NCBI Taxonomy" id="1745969"/>
    <lineage>
        <taxon>Eukaryota</taxon>
        <taxon>Fungi</taxon>
        <taxon>Dikarya</taxon>
        <taxon>Basidiomycota</taxon>
        <taxon>Agaricomycotina</taxon>
        <taxon>Agaricomycetes</taxon>
        <taxon>Agaricomycetidae</taxon>
        <taxon>Agaricales</taxon>
        <taxon>Marasmiineae</taxon>
        <taxon>Mycenaceae</taxon>
        <taxon>Mycena</taxon>
    </lineage>
</organism>